<dbReference type="STRING" id="1297569.MESS2_720009"/>
<evidence type="ECO:0000313" key="1">
    <source>
        <dbReference type="EMBL" id="CCV08103.1"/>
    </source>
</evidence>
<evidence type="ECO:0000313" key="2">
    <source>
        <dbReference type="Proteomes" id="UP000012062"/>
    </source>
</evidence>
<dbReference type="InterPro" id="IPR015943">
    <property type="entry name" value="WD40/YVTN_repeat-like_dom_sf"/>
</dbReference>
<accession>M5EVW9</accession>
<keyword evidence="2" id="KW-1185">Reference proteome</keyword>
<dbReference type="EMBL" id="CAUM01000142">
    <property type="protein sequence ID" value="CCV08103.1"/>
    <property type="molecule type" value="Genomic_DNA"/>
</dbReference>
<proteinExistence type="predicted"/>
<evidence type="ECO:0008006" key="3">
    <source>
        <dbReference type="Google" id="ProtNLM"/>
    </source>
</evidence>
<dbReference type="AlphaFoldDB" id="M5EVW9"/>
<sequence>MDSGNEIAMFDSQTVPIYAVAFAADGTVLTGGDDRTIRDWPATGGGVMLFAGAPD</sequence>
<name>M5EVW9_9HYPH</name>
<reference evidence="1 2" key="1">
    <citation type="submission" date="2013-02" db="EMBL/GenBank/DDBJ databases">
        <authorList>
            <person name="Genoscope - CEA"/>
        </authorList>
    </citation>
    <scope>NUCLEOTIDE SEQUENCE [LARGE SCALE GENOMIC DNA]</scope>
    <source>
        <strain evidence="1 2">STM 2683</strain>
    </source>
</reference>
<dbReference type="SUPFAM" id="SSF50978">
    <property type="entry name" value="WD40 repeat-like"/>
    <property type="match status" value="1"/>
</dbReference>
<dbReference type="Proteomes" id="UP000012062">
    <property type="component" value="Unassembled WGS sequence"/>
</dbReference>
<dbReference type="InterPro" id="IPR036322">
    <property type="entry name" value="WD40_repeat_dom_sf"/>
</dbReference>
<dbReference type="eggNOG" id="COG2319">
    <property type="taxonomic scope" value="Bacteria"/>
</dbReference>
<dbReference type="Gene3D" id="2.130.10.10">
    <property type="entry name" value="YVTN repeat-like/Quinoprotein amine dehydrogenase"/>
    <property type="match status" value="1"/>
</dbReference>
<gene>
    <name evidence="1" type="ORF">MESS2_720009</name>
</gene>
<protein>
    <recommendedName>
        <fullName evidence="3">WD40 repeat domain-containing protein</fullName>
    </recommendedName>
</protein>
<organism evidence="1 2">
    <name type="scientific">Mesorhizobium metallidurans STM 2683</name>
    <dbReference type="NCBI Taxonomy" id="1297569"/>
    <lineage>
        <taxon>Bacteria</taxon>
        <taxon>Pseudomonadati</taxon>
        <taxon>Pseudomonadota</taxon>
        <taxon>Alphaproteobacteria</taxon>
        <taxon>Hyphomicrobiales</taxon>
        <taxon>Phyllobacteriaceae</taxon>
        <taxon>Mesorhizobium</taxon>
    </lineage>
</organism>
<comment type="caution">
    <text evidence="1">The sequence shown here is derived from an EMBL/GenBank/DDBJ whole genome shotgun (WGS) entry which is preliminary data.</text>
</comment>